<dbReference type="SUPFAM" id="SSF51905">
    <property type="entry name" value="FAD/NAD(P)-binding domain"/>
    <property type="match status" value="1"/>
</dbReference>
<sequence>MTDCIVVGAGPAGACAARRAAERGLKTVCFEKERFPRHKPCGGALSMNGVKALGFALPETVQEGLVYGLRAIYGDRRMEARRSRPIAVMVRREAFDHLLMEKARESGAEIHMEQRVLRLEEAEAHVTVETSTGVYQSRYVILAHGATGILNRRHPGPGTKGPRWKAVTRRLDASAPWLCSRKDDGMLEFFFDAYPHGYGWVFPLRGAFSIGVGGLHHSRWQTGKAFGGFLKRLGASRESRYSGSAIPCCGIAPVLGSRRILYAGDAGGFGEAFSGEGIFYAMRSGQLAADTIADAVQGTLRLPLPQAYRSRCLQVLGDNLIYAAFFARWVYYFPGFFVALFARKPPWARDFLGIPMGETTYKRFLLNRFSRGLLGNTGR</sequence>
<keyword evidence="1" id="KW-0472">Membrane</keyword>
<reference evidence="2" key="1">
    <citation type="journal article" date="2020" name="mSystems">
        <title>Genome- and Community-Level Interaction Insights into Carbon Utilization and Element Cycling Functions of Hydrothermarchaeota in Hydrothermal Sediment.</title>
        <authorList>
            <person name="Zhou Z."/>
            <person name="Liu Y."/>
            <person name="Xu W."/>
            <person name="Pan J."/>
            <person name="Luo Z.H."/>
            <person name="Li M."/>
        </authorList>
    </citation>
    <scope>NUCLEOTIDE SEQUENCE [LARGE SCALE GENOMIC DNA]</scope>
    <source>
        <strain evidence="2">SpSt-456</strain>
    </source>
</reference>
<dbReference type="PANTHER" id="PTHR42685">
    <property type="entry name" value="GERANYLGERANYL DIPHOSPHATE REDUCTASE"/>
    <property type="match status" value="1"/>
</dbReference>
<dbReference type="InterPro" id="IPR036188">
    <property type="entry name" value="FAD/NAD-bd_sf"/>
</dbReference>
<dbReference type="InterPro" id="IPR050407">
    <property type="entry name" value="Geranylgeranyl_reductase"/>
</dbReference>
<dbReference type="Pfam" id="PF12831">
    <property type="entry name" value="FAD_oxidored"/>
    <property type="match status" value="1"/>
</dbReference>
<comment type="caution">
    <text evidence="2">The sequence shown here is derived from an EMBL/GenBank/DDBJ whole genome shotgun (WGS) entry which is preliminary data.</text>
</comment>
<dbReference type="NCBIfam" id="TIGR02032">
    <property type="entry name" value="GG-red-SF"/>
    <property type="match status" value="1"/>
</dbReference>
<name>A0A832A277_9BACT</name>
<evidence type="ECO:0000256" key="1">
    <source>
        <dbReference type="SAM" id="Phobius"/>
    </source>
</evidence>
<accession>A0A832A277</accession>
<dbReference type="PANTHER" id="PTHR42685:SF18">
    <property type="entry name" value="DIGERANYLGERANYLGLYCEROPHOSPHOLIPID REDUCTASE"/>
    <property type="match status" value="1"/>
</dbReference>
<protein>
    <submittedName>
        <fullName evidence="2">Geranylgeranyl reductase family protein</fullName>
    </submittedName>
</protein>
<feature type="transmembrane region" description="Helical" evidence="1">
    <location>
        <begin position="320"/>
        <end position="342"/>
    </location>
</feature>
<keyword evidence="1" id="KW-1133">Transmembrane helix</keyword>
<dbReference type="GO" id="GO:0016628">
    <property type="term" value="F:oxidoreductase activity, acting on the CH-CH group of donors, NAD or NADP as acceptor"/>
    <property type="evidence" value="ECO:0007669"/>
    <property type="project" value="InterPro"/>
</dbReference>
<gene>
    <name evidence="2" type="ORF">ENS06_07670</name>
</gene>
<dbReference type="EMBL" id="DSTK01000022">
    <property type="protein sequence ID" value="HFK97188.1"/>
    <property type="molecule type" value="Genomic_DNA"/>
</dbReference>
<dbReference type="AlphaFoldDB" id="A0A832A277"/>
<dbReference type="Gene3D" id="3.50.50.60">
    <property type="entry name" value="FAD/NAD(P)-binding domain"/>
    <property type="match status" value="1"/>
</dbReference>
<dbReference type="InterPro" id="IPR011777">
    <property type="entry name" value="Geranylgeranyl_Rdtase_fam"/>
</dbReference>
<dbReference type="PRINTS" id="PR00411">
    <property type="entry name" value="PNDRDTASEI"/>
</dbReference>
<keyword evidence="1" id="KW-0812">Transmembrane</keyword>
<evidence type="ECO:0000313" key="2">
    <source>
        <dbReference type="EMBL" id="HFK97188.1"/>
    </source>
</evidence>
<organism evidence="2">
    <name type="scientific">Desulfacinum infernum</name>
    <dbReference type="NCBI Taxonomy" id="35837"/>
    <lineage>
        <taxon>Bacteria</taxon>
        <taxon>Pseudomonadati</taxon>
        <taxon>Thermodesulfobacteriota</taxon>
        <taxon>Syntrophobacteria</taxon>
        <taxon>Syntrophobacterales</taxon>
        <taxon>Syntrophobacteraceae</taxon>
        <taxon>Desulfacinum</taxon>
    </lineage>
</organism>
<proteinExistence type="predicted"/>